<keyword evidence="3 11" id="KW-0808">Transferase</keyword>
<dbReference type="InterPro" id="IPR004506">
    <property type="entry name" value="MnmA-like"/>
</dbReference>
<evidence type="ECO:0000256" key="10">
    <source>
        <dbReference type="ARBA" id="ARBA00056575"/>
    </source>
</evidence>
<evidence type="ECO:0000256" key="8">
    <source>
        <dbReference type="ARBA" id="ARBA00023157"/>
    </source>
</evidence>
<dbReference type="EMBL" id="JAGSOJ010000003">
    <property type="protein sequence ID" value="MCM1990864.1"/>
    <property type="molecule type" value="Genomic_DNA"/>
</dbReference>
<evidence type="ECO:0000256" key="9">
    <source>
        <dbReference type="ARBA" id="ARBA00051542"/>
    </source>
</evidence>
<feature type="active site" description="Cysteine persulfide intermediate" evidence="11">
    <location>
        <position position="199"/>
    </location>
</feature>
<feature type="domain" description="tRNA-specific 2-thiouridylase MnmA-like C-terminal" evidence="12">
    <location>
        <begin position="279"/>
        <end position="354"/>
    </location>
</feature>
<dbReference type="InterPro" id="IPR046884">
    <property type="entry name" value="MnmA-like_central"/>
</dbReference>
<evidence type="ECO:0000313" key="14">
    <source>
        <dbReference type="EMBL" id="MCM1990864.1"/>
    </source>
</evidence>
<feature type="binding site" evidence="11">
    <location>
        <position position="127"/>
    </location>
    <ligand>
        <name>ATP</name>
        <dbReference type="ChEBI" id="CHEBI:30616"/>
    </ligand>
</feature>
<gene>
    <name evidence="11 14" type="primary">mnmA</name>
    <name evidence="14" type="ORF">KDK92_14125</name>
</gene>
<evidence type="ECO:0000259" key="13">
    <source>
        <dbReference type="Pfam" id="PF20259"/>
    </source>
</evidence>
<feature type="active site" description="Nucleophile" evidence="11">
    <location>
        <position position="103"/>
    </location>
</feature>
<dbReference type="GO" id="GO:0002143">
    <property type="term" value="P:tRNA wobble position uridine thiolation"/>
    <property type="evidence" value="ECO:0007669"/>
    <property type="project" value="TreeGrafter"/>
</dbReference>
<dbReference type="Gene3D" id="3.40.50.620">
    <property type="entry name" value="HUPs"/>
    <property type="match status" value="1"/>
</dbReference>
<accession>A0A9J6P5W5</accession>
<keyword evidence="2 11" id="KW-0820">tRNA-binding</keyword>
<reference evidence="14" key="1">
    <citation type="journal article" date="2021" name="mSystems">
        <title>Bacteria and Archaea Synergistically Convert Glycine Betaine to Biogenic Methane in the Formosa Cold Seep of the South China Sea.</title>
        <authorList>
            <person name="Li L."/>
            <person name="Zhang W."/>
            <person name="Zhang S."/>
            <person name="Song L."/>
            <person name="Sun Q."/>
            <person name="Zhang H."/>
            <person name="Xiang H."/>
            <person name="Dong X."/>
        </authorList>
    </citation>
    <scope>NUCLEOTIDE SEQUENCE</scope>
    <source>
        <strain evidence="14">ZWT</strain>
    </source>
</reference>
<comment type="subcellular location">
    <subcellularLocation>
        <location evidence="11">Cytoplasm</location>
    </subcellularLocation>
</comment>
<dbReference type="InterPro" id="IPR023382">
    <property type="entry name" value="MnmA-like_central_sf"/>
</dbReference>
<dbReference type="Proteomes" id="UP001056429">
    <property type="component" value="Unassembled WGS sequence"/>
</dbReference>
<comment type="similarity">
    <text evidence="11">Belongs to the MnmA/TRMU family.</text>
</comment>
<comment type="catalytic activity">
    <reaction evidence="9 11">
        <text>S-sulfanyl-L-cysteinyl-[protein] + uridine(34) in tRNA + AH2 + ATP = 2-thiouridine(34) in tRNA + L-cysteinyl-[protein] + A + AMP + diphosphate + H(+)</text>
        <dbReference type="Rhea" id="RHEA:47032"/>
        <dbReference type="Rhea" id="RHEA-COMP:10131"/>
        <dbReference type="Rhea" id="RHEA-COMP:11726"/>
        <dbReference type="Rhea" id="RHEA-COMP:11727"/>
        <dbReference type="Rhea" id="RHEA-COMP:11728"/>
        <dbReference type="ChEBI" id="CHEBI:13193"/>
        <dbReference type="ChEBI" id="CHEBI:15378"/>
        <dbReference type="ChEBI" id="CHEBI:17499"/>
        <dbReference type="ChEBI" id="CHEBI:29950"/>
        <dbReference type="ChEBI" id="CHEBI:30616"/>
        <dbReference type="ChEBI" id="CHEBI:33019"/>
        <dbReference type="ChEBI" id="CHEBI:61963"/>
        <dbReference type="ChEBI" id="CHEBI:65315"/>
        <dbReference type="ChEBI" id="CHEBI:87170"/>
        <dbReference type="ChEBI" id="CHEBI:456215"/>
        <dbReference type="EC" id="2.8.1.13"/>
    </reaction>
</comment>
<keyword evidence="6 11" id="KW-0067">ATP-binding</keyword>
<evidence type="ECO:0000256" key="7">
    <source>
        <dbReference type="ARBA" id="ARBA00022884"/>
    </source>
</evidence>
<keyword evidence="1 11" id="KW-0963">Cytoplasm</keyword>
<evidence type="ECO:0000256" key="2">
    <source>
        <dbReference type="ARBA" id="ARBA00022555"/>
    </source>
</evidence>
<dbReference type="InterPro" id="IPR046885">
    <property type="entry name" value="MnmA-like_C"/>
</dbReference>
<dbReference type="SUPFAM" id="SSF52402">
    <property type="entry name" value="Adenine nucleotide alpha hydrolases-like"/>
    <property type="match status" value="1"/>
</dbReference>
<dbReference type="NCBIfam" id="NF001138">
    <property type="entry name" value="PRK00143.1"/>
    <property type="match status" value="1"/>
</dbReference>
<evidence type="ECO:0000256" key="5">
    <source>
        <dbReference type="ARBA" id="ARBA00022741"/>
    </source>
</evidence>
<evidence type="ECO:0000256" key="3">
    <source>
        <dbReference type="ARBA" id="ARBA00022679"/>
    </source>
</evidence>
<organism evidence="14 15">
    <name type="scientific">Oceanirhabdus seepicola</name>
    <dbReference type="NCBI Taxonomy" id="2828781"/>
    <lineage>
        <taxon>Bacteria</taxon>
        <taxon>Bacillati</taxon>
        <taxon>Bacillota</taxon>
        <taxon>Clostridia</taxon>
        <taxon>Eubacteriales</taxon>
        <taxon>Clostridiaceae</taxon>
        <taxon>Oceanirhabdus</taxon>
    </lineage>
</organism>
<dbReference type="Gene3D" id="2.40.30.10">
    <property type="entry name" value="Translation factors"/>
    <property type="match status" value="1"/>
</dbReference>
<dbReference type="Gene3D" id="2.30.30.280">
    <property type="entry name" value="Adenine nucleotide alpha hydrolases-like domains"/>
    <property type="match status" value="1"/>
</dbReference>
<dbReference type="PANTHER" id="PTHR11933:SF5">
    <property type="entry name" value="MITOCHONDRIAL TRNA-SPECIFIC 2-THIOURIDYLASE 1"/>
    <property type="match status" value="1"/>
</dbReference>
<dbReference type="Pfam" id="PF03054">
    <property type="entry name" value="tRNA_Me_trans"/>
    <property type="match status" value="1"/>
</dbReference>
<comment type="function">
    <text evidence="10 11">Catalyzes the 2-thiolation of uridine at the wobble position (U34) of tRNA, leading to the formation of s(2)U34.</text>
</comment>
<keyword evidence="5 11" id="KW-0547">Nucleotide-binding</keyword>
<keyword evidence="15" id="KW-1185">Reference proteome</keyword>
<evidence type="ECO:0000313" key="15">
    <source>
        <dbReference type="Proteomes" id="UP001056429"/>
    </source>
</evidence>
<dbReference type="InterPro" id="IPR014729">
    <property type="entry name" value="Rossmann-like_a/b/a_fold"/>
</dbReference>
<reference evidence="14" key="2">
    <citation type="submission" date="2021-04" db="EMBL/GenBank/DDBJ databases">
        <authorList>
            <person name="Dong X."/>
        </authorList>
    </citation>
    <scope>NUCLEOTIDE SEQUENCE</scope>
    <source>
        <strain evidence="14">ZWT</strain>
    </source>
</reference>
<dbReference type="RefSeq" id="WP_250859977.1">
    <property type="nucleotide sequence ID" value="NZ_JAGSOJ010000003.1"/>
</dbReference>
<feature type="binding site" evidence="11">
    <location>
        <position position="34"/>
    </location>
    <ligand>
        <name>ATP</name>
        <dbReference type="ChEBI" id="CHEBI:30616"/>
    </ligand>
</feature>
<evidence type="ECO:0000256" key="6">
    <source>
        <dbReference type="ARBA" id="ARBA00022840"/>
    </source>
</evidence>
<dbReference type="HAMAP" id="MF_00144">
    <property type="entry name" value="tRNA_thiouridyl_MnmA"/>
    <property type="match status" value="1"/>
</dbReference>
<dbReference type="AlphaFoldDB" id="A0A9J6P5W5"/>
<keyword evidence="8" id="KW-1015">Disulfide bond</keyword>
<keyword evidence="4 11" id="KW-0819">tRNA processing</keyword>
<feature type="region of interest" description="Interaction with tRNA" evidence="11">
    <location>
        <begin position="305"/>
        <end position="306"/>
    </location>
</feature>
<feature type="domain" description="tRNA-specific 2-thiouridylase MnmA-like central" evidence="13">
    <location>
        <begin position="217"/>
        <end position="272"/>
    </location>
</feature>
<evidence type="ECO:0000256" key="11">
    <source>
        <dbReference type="HAMAP-Rule" id="MF_00144"/>
    </source>
</evidence>
<comment type="caution">
    <text evidence="11">Lacks conserved residue(s) required for the propagation of feature annotation.</text>
</comment>
<feature type="site" description="Interaction with tRNA" evidence="11">
    <location>
        <position position="338"/>
    </location>
</feature>
<dbReference type="GO" id="GO:0103016">
    <property type="term" value="F:tRNA-uridine 2-sulfurtransferase activity"/>
    <property type="evidence" value="ECO:0007669"/>
    <property type="project" value="UniProtKB-EC"/>
</dbReference>
<feature type="region of interest" description="Interaction with tRNA" evidence="11">
    <location>
        <begin position="149"/>
        <end position="151"/>
    </location>
</feature>
<dbReference type="PANTHER" id="PTHR11933">
    <property type="entry name" value="TRNA 5-METHYLAMINOMETHYL-2-THIOURIDYLATE -METHYLTRANSFERASE"/>
    <property type="match status" value="1"/>
</dbReference>
<dbReference type="EC" id="2.8.1.13" evidence="11"/>
<proteinExistence type="inferred from homology"/>
<dbReference type="GO" id="GO:0005524">
    <property type="term" value="F:ATP binding"/>
    <property type="evidence" value="ECO:0007669"/>
    <property type="project" value="UniProtKB-KW"/>
</dbReference>
<comment type="caution">
    <text evidence="14">The sequence shown here is derived from an EMBL/GenBank/DDBJ whole genome shotgun (WGS) entry which is preliminary data.</text>
</comment>
<feature type="binding site" evidence="11">
    <location>
        <begin position="8"/>
        <end position="15"/>
    </location>
    <ligand>
        <name>ATP</name>
        <dbReference type="ChEBI" id="CHEBI:30616"/>
    </ligand>
</feature>
<dbReference type="Pfam" id="PF20259">
    <property type="entry name" value="tRNA_Me_trans_M"/>
    <property type="match status" value="1"/>
</dbReference>
<dbReference type="GO" id="GO:0000049">
    <property type="term" value="F:tRNA binding"/>
    <property type="evidence" value="ECO:0007669"/>
    <property type="project" value="UniProtKB-KW"/>
</dbReference>
<dbReference type="FunFam" id="3.40.50.620:FF:000115">
    <property type="entry name" value="tRNA-specific 2-thiouridylase MnmA"/>
    <property type="match status" value="1"/>
</dbReference>
<dbReference type="CDD" id="cd01998">
    <property type="entry name" value="MnmA_TRMU-like"/>
    <property type="match status" value="1"/>
</dbReference>
<name>A0A9J6P5W5_9CLOT</name>
<protein>
    <recommendedName>
        <fullName evidence="11">tRNA-specific 2-thiouridylase MnmA</fullName>
        <ecNumber evidence="11">2.8.1.13</ecNumber>
    </recommendedName>
</protein>
<dbReference type="FunFam" id="2.30.30.280:FF:000001">
    <property type="entry name" value="tRNA-specific 2-thiouridylase MnmA"/>
    <property type="match status" value="1"/>
</dbReference>
<evidence type="ECO:0000256" key="1">
    <source>
        <dbReference type="ARBA" id="ARBA00022490"/>
    </source>
</evidence>
<evidence type="ECO:0000256" key="4">
    <source>
        <dbReference type="ARBA" id="ARBA00022694"/>
    </source>
</evidence>
<sequence length="358" mass="40196">MKKKVVIGMSGGVDSSVAAYLLKEAGYDVIGIMLKQVPDDEEYGDDYGGCCSLSATEDARRVANKLDIPFYVLNFKRIFEERVIEPFIEEYCSGRTPNPCVMCNSKVRFSEFLNKAQTFGAEYLATGHYARVEKVGDRYLLKKPLDVKKDQTYMLYTLKQEQLSHIIMPNAKYTKPEIREIAEKIGLDVSQKKDSFEICFIPDNEHGRFIERKTEGRVKVGNFVDENGKVLGKHKGIAYYTIGQRKGLGLSLGKPGFVIDINPEKNEVVIGDQEEIFKDTLIAKELNFIPFDELKEEKKVAAKIRYAAKEEPATLIPMDNGNVKVVFDEKVRAITAGQSVVFYDGDIVVGGGVIDKVL</sequence>
<dbReference type="NCBIfam" id="TIGR00420">
    <property type="entry name" value="trmU"/>
    <property type="match status" value="1"/>
</dbReference>
<keyword evidence="7 11" id="KW-0694">RNA-binding</keyword>
<dbReference type="Pfam" id="PF20258">
    <property type="entry name" value="tRNA_Me_trans_C"/>
    <property type="match status" value="1"/>
</dbReference>
<dbReference type="FunFam" id="2.40.30.10:FF:000023">
    <property type="entry name" value="tRNA-specific 2-thiouridylase MnmA"/>
    <property type="match status" value="1"/>
</dbReference>
<dbReference type="GO" id="GO:0005737">
    <property type="term" value="C:cytoplasm"/>
    <property type="evidence" value="ECO:0007669"/>
    <property type="project" value="UniProtKB-SubCell"/>
</dbReference>
<feature type="site" description="Interaction with tRNA" evidence="11">
    <location>
        <position position="128"/>
    </location>
</feature>
<evidence type="ECO:0000259" key="12">
    <source>
        <dbReference type="Pfam" id="PF20258"/>
    </source>
</evidence>